<dbReference type="GO" id="GO:0004568">
    <property type="term" value="F:chitinase activity"/>
    <property type="evidence" value="ECO:0007669"/>
    <property type="project" value="TreeGrafter"/>
</dbReference>
<feature type="compositionally biased region" description="Basic and acidic residues" evidence="6">
    <location>
        <begin position="354"/>
        <end position="374"/>
    </location>
</feature>
<keyword evidence="3 4" id="KW-0326">Glycosidase</keyword>
<dbReference type="GO" id="GO:0005576">
    <property type="term" value="C:extracellular region"/>
    <property type="evidence" value="ECO:0007669"/>
    <property type="project" value="TreeGrafter"/>
</dbReference>
<accession>A0AAD9L2Z6</accession>
<evidence type="ECO:0000256" key="1">
    <source>
        <dbReference type="ARBA" id="ARBA00022801"/>
    </source>
</evidence>
<dbReference type="SUPFAM" id="SSF54556">
    <property type="entry name" value="Chitinase insertion domain"/>
    <property type="match status" value="1"/>
</dbReference>
<dbReference type="FunFam" id="3.10.50.10:FF:000001">
    <property type="entry name" value="Chitinase 3-like 1"/>
    <property type="match status" value="1"/>
</dbReference>
<dbReference type="InterPro" id="IPR050314">
    <property type="entry name" value="Glycosyl_Hydrlase_18"/>
</dbReference>
<dbReference type="InterPro" id="IPR017853">
    <property type="entry name" value="GH"/>
</dbReference>
<feature type="compositionally biased region" description="Basic and acidic residues" evidence="6">
    <location>
        <begin position="295"/>
        <end position="312"/>
    </location>
</feature>
<reference evidence="8" key="1">
    <citation type="journal article" date="2023" name="Mol. Biol. Evol.">
        <title>Third-Generation Sequencing Reveals the Adaptive Role of the Epigenome in Three Deep-Sea Polychaetes.</title>
        <authorList>
            <person name="Perez M."/>
            <person name="Aroh O."/>
            <person name="Sun Y."/>
            <person name="Lan Y."/>
            <person name="Juniper S.K."/>
            <person name="Young C.R."/>
            <person name="Angers B."/>
            <person name="Qian P.Y."/>
        </authorList>
    </citation>
    <scope>NUCLEOTIDE SEQUENCE</scope>
    <source>
        <strain evidence="8">R07B-5</strain>
    </source>
</reference>
<dbReference type="InterPro" id="IPR001223">
    <property type="entry name" value="Glyco_hydro18_cat"/>
</dbReference>
<dbReference type="PROSITE" id="PS51910">
    <property type="entry name" value="GH18_2"/>
    <property type="match status" value="1"/>
</dbReference>
<comment type="similarity">
    <text evidence="5">Belongs to the glycosyl hydrolase 18 family.</text>
</comment>
<dbReference type="SUPFAM" id="SSF51445">
    <property type="entry name" value="(Trans)glycosidases"/>
    <property type="match status" value="1"/>
</dbReference>
<comment type="caution">
    <text evidence="8">The sequence shown here is derived from an EMBL/GenBank/DDBJ whole genome shotgun (WGS) entry which is preliminary data.</text>
</comment>
<dbReference type="PANTHER" id="PTHR11177:SF317">
    <property type="entry name" value="CHITINASE 12-RELATED"/>
    <property type="match status" value="1"/>
</dbReference>
<dbReference type="PROSITE" id="PS01095">
    <property type="entry name" value="GH18_1"/>
    <property type="match status" value="1"/>
</dbReference>
<feature type="region of interest" description="Disordered" evidence="6">
    <location>
        <begin position="349"/>
        <end position="387"/>
    </location>
</feature>
<organism evidence="8 9">
    <name type="scientific">Ridgeia piscesae</name>
    <name type="common">Tubeworm</name>
    <dbReference type="NCBI Taxonomy" id="27915"/>
    <lineage>
        <taxon>Eukaryota</taxon>
        <taxon>Metazoa</taxon>
        <taxon>Spiralia</taxon>
        <taxon>Lophotrochozoa</taxon>
        <taxon>Annelida</taxon>
        <taxon>Polychaeta</taxon>
        <taxon>Sedentaria</taxon>
        <taxon>Canalipalpata</taxon>
        <taxon>Sabellida</taxon>
        <taxon>Siboglinidae</taxon>
        <taxon>Ridgeia</taxon>
    </lineage>
</organism>
<feature type="region of interest" description="Disordered" evidence="6">
    <location>
        <begin position="291"/>
        <end position="330"/>
    </location>
</feature>
<dbReference type="InterPro" id="IPR001579">
    <property type="entry name" value="Glyco_hydro_18_chit_AS"/>
</dbReference>
<keyword evidence="2" id="KW-1015">Disulfide bond</keyword>
<evidence type="ECO:0000259" key="7">
    <source>
        <dbReference type="PROSITE" id="PS51910"/>
    </source>
</evidence>
<dbReference type="SMART" id="SM00636">
    <property type="entry name" value="Glyco_18"/>
    <property type="match status" value="1"/>
</dbReference>
<dbReference type="Gene3D" id="3.10.50.10">
    <property type="match status" value="1"/>
</dbReference>
<dbReference type="EMBL" id="JAODUO010000378">
    <property type="protein sequence ID" value="KAK2181832.1"/>
    <property type="molecule type" value="Genomic_DNA"/>
</dbReference>
<evidence type="ECO:0000256" key="3">
    <source>
        <dbReference type="ARBA" id="ARBA00023295"/>
    </source>
</evidence>
<dbReference type="InterPro" id="IPR011583">
    <property type="entry name" value="Chitinase_II/V-like_cat"/>
</dbReference>
<sequence length="387" mass="44022">MAISSSQERRWRFAENVVRYLRKHGFDGIDMDWEFPATRGSPPEDKFRFTALLKELQDSFQDEARQTSNEKLILTVAAAGGSYFIKKAYETAEIPKYVDFLLVMTYNYHGSWNKFVGHHSALHPRSDETGSEREWNQAWTIDFWLRAGAPKEKLIVGIPTYGMSFTLENPAKHDMRAPATGGGKRGQYTQEEGTLAYYEICENLRNGWRRVWSEEQEVPYAFSGDQWVGYDDVDSVAAKASYVRKLGLAGAFIWSVELDDFAGICNQGKYPLLSTIARILRSDDERSAGGFDGGFIRHDNNRNPAREARPRYDALPAATTSPSRLSRGHSEARRAFSLHIDDHRRAHNFGNYEKASESDERLRGRLAETRRSFEGDDFVQRSTGGDA</sequence>
<keyword evidence="9" id="KW-1185">Reference proteome</keyword>
<dbReference type="InterPro" id="IPR029070">
    <property type="entry name" value="Chitinase_insertion_sf"/>
</dbReference>
<evidence type="ECO:0000256" key="5">
    <source>
        <dbReference type="RuleBase" id="RU004453"/>
    </source>
</evidence>
<dbReference type="GO" id="GO:0006032">
    <property type="term" value="P:chitin catabolic process"/>
    <property type="evidence" value="ECO:0007669"/>
    <property type="project" value="TreeGrafter"/>
</dbReference>
<dbReference type="AlphaFoldDB" id="A0AAD9L2Z6"/>
<protein>
    <recommendedName>
        <fullName evidence="7">GH18 domain-containing protein</fullName>
    </recommendedName>
</protein>
<dbReference type="GO" id="GO:0005975">
    <property type="term" value="P:carbohydrate metabolic process"/>
    <property type="evidence" value="ECO:0007669"/>
    <property type="project" value="InterPro"/>
</dbReference>
<proteinExistence type="inferred from homology"/>
<evidence type="ECO:0000256" key="6">
    <source>
        <dbReference type="SAM" id="MobiDB-lite"/>
    </source>
</evidence>
<dbReference type="Gene3D" id="3.20.20.80">
    <property type="entry name" value="Glycosidases"/>
    <property type="match status" value="1"/>
</dbReference>
<dbReference type="Pfam" id="PF00704">
    <property type="entry name" value="Glyco_hydro_18"/>
    <property type="match status" value="1"/>
</dbReference>
<evidence type="ECO:0000256" key="4">
    <source>
        <dbReference type="RuleBase" id="RU000489"/>
    </source>
</evidence>
<dbReference type="Proteomes" id="UP001209878">
    <property type="component" value="Unassembled WGS sequence"/>
</dbReference>
<feature type="domain" description="GH18" evidence="7">
    <location>
        <begin position="1"/>
        <end position="283"/>
    </location>
</feature>
<keyword evidence="1 4" id="KW-0378">Hydrolase</keyword>
<evidence type="ECO:0000256" key="2">
    <source>
        <dbReference type="ARBA" id="ARBA00023157"/>
    </source>
</evidence>
<evidence type="ECO:0000313" key="9">
    <source>
        <dbReference type="Proteomes" id="UP001209878"/>
    </source>
</evidence>
<name>A0AAD9L2Z6_RIDPI</name>
<dbReference type="PANTHER" id="PTHR11177">
    <property type="entry name" value="CHITINASE"/>
    <property type="match status" value="1"/>
</dbReference>
<evidence type="ECO:0000313" key="8">
    <source>
        <dbReference type="EMBL" id="KAK2181832.1"/>
    </source>
</evidence>
<dbReference type="GO" id="GO:0008061">
    <property type="term" value="F:chitin binding"/>
    <property type="evidence" value="ECO:0007669"/>
    <property type="project" value="InterPro"/>
</dbReference>
<gene>
    <name evidence="8" type="ORF">NP493_380g02064</name>
</gene>